<evidence type="ECO:0000256" key="11">
    <source>
        <dbReference type="ARBA" id="ARBA00034078"/>
    </source>
</evidence>
<dbReference type="InterPro" id="IPR036922">
    <property type="entry name" value="Rieske_2Fe-2S_sf"/>
</dbReference>
<dbReference type="InterPro" id="IPR014349">
    <property type="entry name" value="Rieske_Fe-S_prot"/>
</dbReference>
<dbReference type="InterPro" id="IPR037008">
    <property type="entry name" value="bc1_Rieske_TM_sf"/>
</dbReference>
<protein>
    <submittedName>
        <fullName evidence="14">Rieske domain-containing protein</fullName>
    </submittedName>
</protein>
<dbReference type="PROSITE" id="PS51296">
    <property type="entry name" value="RIESKE"/>
    <property type="match status" value="1"/>
</dbReference>
<dbReference type="PANTHER" id="PTHR10134">
    <property type="entry name" value="CYTOCHROME B-C1 COMPLEX SUBUNIT RIESKE, MITOCHONDRIAL"/>
    <property type="match status" value="1"/>
</dbReference>
<reference evidence="14" key="1">
    <citation type="submission" date="2022-11" db="UniProtKB">
        <authorList>
            <consortium name="WormBaseParasite"/>
        </authorList>
    </citation>
    <scope>IDENTIFICATION</scope>
</reference>
<keyword evidence="9" id="KW-0472">Membrane</keyword>
<proteinExistence type="inferred from homology"/>
<keyword evidence="13" id="KW-1185">Reference proteome</keyword>
<keyword evidence="3" id="KW-0812">Transmembrane</keyword>
<comment type="subcellular location">
    <subcellularLocation>
        <location evidence="1">Membrane</location>
        <topology evidence="1">Single-pass membrane protein</topology>
    </subcellularLocation>
</comment>
<keyword evidence="5" id="KW-0479">Metal-binding</keyword>
<dbReference type="Gene3D" id="2.102.10.10">
    <property type="entry name" value="Rieske [2Fe-2S] iron-sulphur domain"/>
    <property type="match status" value="1"/>
</dbReference>
<dbReference type="InterPro" id="IPR006317">
    <property type="entry name" value="Ubiquinol_cyt_c_Rdtase_Fe-S-su"/>
</dbReference>
<dbReference type="CDD" id="cd03470">
    <property type="entry name" value="Rieske_cytochrome_bc1"/>
    <property type="match status" value="1"/>
</dbReference>
<evidence type="ECO:0000259" key="12">
    <source>
        <dbReference type="PROSITE" id="PS51296"/>
    </source>
</evidence>
<evidence type="ECO:0000256" key="10">
    <source>
        <dbReference type="ARBA" id="ARBA00023157"/>
    </source>
</evidence>
<accession>A0A914VWU9</accession>
<dbReference type="SUPFAM" id="SSF81502">
    <property type="entry name" value="ISP transmembrane anchor"/>
    <property type="match status" value="1"/>
</dbReference>
<evidence type="ECO:0000256" key="1">
    <source>
        <dbReference type="ARBA" id="ARBA00004167"/>
    </source>
</evidence>
<dbReference type="WBParaSite" id="PSAMB.scaffold2562size22547.g18244.t1">
    <property type="protein sequence ID" value="PSAMB.scaffold2562size22547.g18244.t1"/>
    <property type="gene ID" value="PSAMB.scaffold2562size22547.g18244"/>
</dbReference>
<evidence type="ECO:0000256" key="4">
    <source>
        <dbReference type="ARBA" id="ARBA00022714"/>
    </source>
</evidence>
<evidence type="ECO:0000256" key="9">
    <source>
        <dbReference type="ARBA" id="ARBA00023136"/>
    </source>
</evidence>
<keyword evidence="4" id="KW-0001">2Fe-2S</keyword>
<dbReference type="GO" id="GO:0016020">
    <property type="term" value="C:membrane"/>
    <property type="evidence" value="ECO:0007669"/>
    <property type="project" value="UniProtKB-SubCell"/>
</dbReference>
<keyword evidence="7" id="KW-0408">Iron</keyword>
<evidence type="ECO:0000313" key="14">
    <source>
        <dbReference type="WBParaSite" id="PSAMB.scaffold2562size22547.g18244.t1"/>
    </source>
</evidence>
<comment type="cofactor">
    <cofactor evidence="11">
        <name>[2Fe-2S] cluster</name>
        <dbReference type="ChEBI" id="CHEBI:190135"/>
    </cofactor>
</comment>
<dbReference type="InterPro" id="IPR017941">
    <property type="entry name" value="Rieske_2Fe-2S"/>
</dbReference>
<keyword evidence="8" id="KW-0411">Iron-sulfur</keyword>
<evidence type="ECO:0000256" key="5">
    <source>
        <dbReference type="ARBA" id="ARBA00022723"/>
    </source>
</evidence>
<dbReference type="GO" id="GO:0051537">
    <property type="term" value="F:2 iron, 2 sulfur cluster binding"/>
    <property type="evidence" value="ECO:0007669"/>
    <property type="project" value="UniProtKB-KW"/>
</dbReference>
<dbReference type="AlphaFoldDB" id="A0A914VWU9"/>
<dbReference type="SUPFAM" id="SSF50022">
    <property type="entry name" value="ISP domain"/>
    <property type="match status" value="1"/>
</dbReference>
<dbReference type="GO" id="GO:0008121">
    <property type="term" value="F:quinol-cytochrome-c reductase activity"/>
    <property type="evidence" value="ECO:0007669"/>
    <property type="project" value="InterPro"/>
</dbReference>
<keyword evidence="6" id="KW-1133">Transmembrane helix</keyword>
<evidence type="ECO:0000256" key="7">
    <source>
        <dbReference type="ARBA" id="ARBA00023004"/>
    </source>
</evidence>
<dbReference type="Gene3D" id="1.20.5.270">
    <property type="entry name" value="Ubiquinol cytochrome reductase, transmembrane domain"/>
    <property type="match status" value="1"/>
</dbReference>
<dbReference type="InterPro" id="IPR004192">
    <property type="entry name" value="Rieske_TM"/>
</dbReference>
<sequence length="284" mass="31047">MSTLFRSGPATGSFSKVICGMRPTGYTPVMVEKSPTKVKPPQHICREPVTTNTLQERAAFKTGGAMTPGLRVTKGINVSSQLRFAHTDVVFPSLEDYRRDSTKDTTKPARNSEDERRAFTHALTYGVGGVMGLFIAKEAVHDIVAYKAMAADMRALASIEVEIGDIPEGTSKTFEWRGKPVFVRHRTAEEIAREKAVVVSELRDPQQDSERVQKEEWSVLIGVCTHLGCVPIAGAGDFGGYYCPCHGSHYDASGRIRKGPAPLNLEVPAYKFKDENTLVVGASD</sequence>
<dbReference type="NCBIfam" id="TIGR01416">
    <property type="entry name" value="Rieske_proteo"/>
    <property type="match status" value="1"/>
</dbReference>
<feature type="domain" description="Rieske" evidence="12">
    <location>
        <begin position="184"/>
        <end position="279"/>
    </location>
</feature>
<evidence type="ECO:0000256" key="2">
    <source>
        <dbReference type="ARBA" id="ARBA00010651"/>
    </source>
</evidence>
<keyword evidence="10" id="KW-1015">Disulfide bond</keyword>
<dbReference type="Proteomes" id="UP000887566">
    <property type="component" value="Unplaced"/>
</dbReference>
<evidence type="ECO:0000256" key="3">
    <source>
        <dbReference type="ARBA" id="ARBA00022692"/>
    </source>
</evidence>
<evidence type="ECO:0000256" key="6">
    <source>
        <dbReference type="ARBA" id="ARBA00022989"/>
    </source>
</evidence>
<dbReference type="PRINTS" id="PR00162">
    <property type="entry name" value="RIESKE"/>
</dbReference>
<dbReference type="GO" id="GO:0046872">
    <property type="term" value="F:metal ion binding"/>
    <property type="evidence" value="ECO:0007669"/>
    <property type="project" value="UniProtKB-KW"/>
</dbReference>
<name>A0A914VWU9_9BILA</name>
<evidence type="ECO:0000256" key="8">
    <source>
        <dbReference type="ARBA" id="ARBA00023014"/>
    </source>
</evidence>
<evidence type="ECO:0000313" key="13">
    <source>
        <dbReference type="Proteomes" id="UP000887566"/>
    </source>
</evidence>
<comment type="similarity">
    <text evidence="2">Belongs to the Rieske iron-sulfur protein family.</text>
</comment>
<dbReference type="Pfam" id="PF00355">
    <property type="entry name" value="Rieske"/>
    <property type="match status" value="1"/>
</dbReference>
<organism evidence="13 14">
    <name type="scientific">Plectus sambesii</name>
    <dbReference type="NCBI Taxonomy" id="2011161"/>
    <lineage>
        <taxon>Eukaryota</taxon>
        <taxon>Metazoa</taxon>
        <taxon>Ecdysozoa</taxon>
        <taxon>Nematoda</taxon>
        <taxon>Chromadorea</taxon>
        <taxon>Plectida</taxon>
        <taxon>Plectina</taxon>
        <taxon>Plectoidea</taxon>
        <taxon>Plectidae</taxon>
        <taxon>Plectus</taxon>
    </lineage>
</organism>
<dbReference type="InterPro" id="IPR005805">
    <property type="entry name" value="Rieske_Fe-S_prot_C"/>
</dbReference>
<dbReference type="Pfam" id="PF02921">
    <property type="entry name" value="UCR_TM"/>
    <property type="match status" value="1"/>
</dbReference>
<dbReference type="FunFam" id="2.102.10.10:FF:000001">
    <property type="entry name" value="Cytochrome b-c1 complex subunit Rieske, mitochondrial"/>
    <property type="match status" value="1"/>
</dbReference>